<dbReference type="GO" id="GO:0005524">
    <property type="term" value="F:ATP binding"/>
    <property type="evidence" value="ECO:0007669"/>
    <property type="project" value="UniProtKB-KW"/>
</dbReference>
<dbReference type="PRINTS" id="PR00987">
    <property type="entry name" value="TRNASYNTHGLU"/>
</dbReference>
<dbReference type="InterPro" id="IPR014729">
    <property type="entry name" value="Rossmann-like_a/b/a_fold"/>
</dbReference>
<evidence type="ECO:0000256" key="6">
    <source>
        <dbReference type="ARBA" id="ARBA00023146"/>
    </source>
</evidence>
<evidence type="ECO:0000259" key="7">
    <source>
        <dbReference type="Pfam" id="PF00749"/>
    </source>
</evidence>
<dbReference type="InterPro" id="IPR020058">
    <property type="entry name" value="Glu/Gln-tRNA-synth_Ib_cat-dom"/>
</dbReference>
<dbReference type="InterPro" id="IPR022380">
    <property type="entry name" value="Glu-Q_tRNA(Asp)_Synthase"/>
</dbReference>
<dbReference type="PANTHER" id="PTHR43311">
    <property type="entry name" value="GLUTAMATE--TRNA LIGASE"/>
    <property type="match status" value="1"/>
</dbReference>
<organism evidence="8">
    <name type="scientific">hydrothermal vent metagenome</name>
    <dbReference type="NCBI Taxonomy" id="652676"/>
    <lineage>
        <taxon>unclassified sequences</taxon>
        <taxon>metagenomes</taxon>
        <taxon>ecological metagenomes</taxon>
    </lineage>
</organism>
<evidence type="ECO:0000313" key="8">
    <source>
        <dbReference type="EMBL" id="VAX13381.1"/>
    </source>
</evidence>
<dbReference type="InterPro" id="IPR049940">
    <property type="entry name" value="GluQ/Sye"/>
</dbReference>
<dbReference type="AlphaFoldDB" id="A0A3B1BFZ5"/>
<dbReference type="Pfam" id="PF00749">
    <property type="entry name" value="tRNA-synt_1c"/>
    <property type="match status" value="1"/>
</dbReference>
<feature type="domain" description="Glutamyl/glutaminyl-tRNA synthetase class Ib catalytic" evidence="7">
    <location>
        <begin position="16"/>
        <end position="250"/>
    </location>
</feature>
<evidence type="ECO:0000256" key="2">
    <source>
        <dbReference type="ARBA" id="ARBA00022723"/>
    </source>
</evidence>
<dbReference type="Gene3D" id="3.40.50.620">
    <property type="entry name" value="HUPs"/>
    <property type="match status" value="1"/>
</dbReference>
<protein>
    <submittedName>
        <fullName evidence="8">Glutamyl-Q tRNA(Asp) synthetase</fullName>
    </submittedName>
</protein>
<dbReference type="InterPro" id="IPR000924">
    <property type="entry name" value="Glu/Gln-tRNA-synth"/>
</dbReference>
<evidence type="ECO:0000256" key="5">
    <source>
        <dbReference type="ARBA" id="ARBA00022840"/>
    </source>
</evidence>
<dbReference type="EMBL" id="UOFZ01000113">
    <property type="protein sequence ID" value="VAX13381.1"/>
    <property type="molecule type" value="Genomic_DNA"/>
</dbReference>
<keyword evidence="5" id="KW-0067">ATP-binding</keyword>
<evidence type="ECO:0000256" key="1">
    <source>
        <dbReference type="ARBA" id="ARBA00022598"/>
    </source>
</evidence>
<reference evidence="8" key="1">
    <citation type="submission" date="2018-06" db="EMBL/GenBank/DDBJ databases">
        <authorList>
            <person name="Zhirakovskaya E."/>
        </authorList>
    </citation>
    <scope>NUCLEOTIDE SEQUENCE</scope>
</reference>
<keyword evidence="4" id="KW-0862">Zinc</keyword>
<dbReference type="FunFam" id="3.40.50.620:FF:000093">
    <property type="entry name" value="Glutamyl-Q tRNA(Asp) synthetase"/>
    <property type="match status" value="1"/>
</dbReference>
<dbReference type="SUPFAM" id="SSF52374">
    <property type="entry name" value="Nucleotidylyl transferase"/>
    <property type="match status" value="1"/>
</dbReference>
<dbReference type="NCBIfam" id="NF004314">
    <property type="entry name" value="PRK05710.1-3"/>
    <property type="match status" value="1"/>
</dbReference>
<dbReference type="PANTHER" id="PTHR43311:SF1">
    <property type="entry name" value="GLUTAMYL-Q TRNA(ASP) SYNTHETASE"/>
    <property type="match status" value="1"/>
</dbReference>
<dbReference type="GO" id="GO:0004818">
    <property type="term" value="F:glutamate-tRNA ligase activity"/>
    <property type="evidence" value="ECO:0007669"/>
    <property type="project" value="TreeGrafter"/>
</dbReference>
<keyword evidence="3" id="KW-0547">Nucleotide-binding</keyword>
<gene>
    <name evidence="8" type="ORF">MNBD_GAMMA24-2118</name>
</gene>
<dbReference type="NCBIfam" id="TIGR03838">
    <property type="entry name" value="queuosine_YadB"/>
    <property type="match status" value="1"/>
</dbReference>
<proteinExistence type="inferred from homology"/>
<dbReference type="GO" id="GO:0006424">
    <property type="term" value="P:glutamyl-tRNA aminoacylation"/>
    <property type="evidence" value="ECO:0007669"/>
    <property type="project" value="InterPro"/>
</dbReference>
<evidence type="ECO:0000256" key="3">
    <source>
        <dbReference type="ARBA" id="ARBA00022741"/>
    </source>
</evidence>
<accession>A0A3B1BFZ5</accession>
<name>A0A3B1BFZ5_9ZZZZ</name>
<keyword evidence="6" id="KW-0030">Aminoacyl-tRNA synthetase</keyword>
<keyword evidence="2" id="KW-0479">Metal-binding</keyword>
<dbReference type="GO" id="GO:0008270">
    <property type="term" value="F:zinc ion binding"/>
    <property type="evidence" value="ECO:0007669"/>
    <property type="project" value="InterPro"/>
</dbReference>
<dbReference type="HAMAP" id="MF_01428">
    <property type="entry name" value="Glu_Q_tRNA_synth"/>
    <property type="match status" value="1"/>
</dbReference>
<dbReference type="GO" id="GO:0006400">
    <property type="term" value="P:tRNA modification"/>
    <property type="evidence" value="ECO:0007669"/>
    <property type="project" value="InterPro"/>
</dbReference>
<dbReference type="GO" id="GO:0005829">
    <property type="term" value="C:cytosol"/>
    <property type="evidence" value="ECO:0007669"/>
    <property type="project" value="TreeGrafter"/>
</dbReference>
<sequence length="311" mass="35184">MTERYMQPDKRPYIGRFAPSPTGPLHLGSLIAAVGSYLQARSHQGRWLLRIEDIDPPREAPGAASAILKILDAYGFEWDGPVTYQSQRYDFYENALHQLRSRDYIYACDCSRKKIAETNANGKPQRYPGTCRNKELLHKQNLLPSSLRMRTKNITLSFNDLVQGVIRHNIYQEKGDFILVRRDGFYAYALAVSIDDMQQGISEVVRGNDLLTTTMCQIYLIQQLDGIAPDYAHLPVVTDTKGNKLSKQTGAAPLPLLQPTKQLYQALHFLGQSPPLELAGATVAEFWQWAQQNWQLKRVSAKPINIPTQPV</sequence>
<evidence type="ECO:0000256" key="4">
    <source>
        <dbReference type="ARBA" id="ARBA00022833"/>
    </source>
</evidence>
<keyword evidence="1" id="KW-0436">Ligase</keyword>